<dbReference type="PANTHER" id="PTHR47074:SF11">
    <property type="entry name" value="REVERSE TRANSCRIPTASE-LIKE PROTEIN"/>
    <property type="match status" value="1"/>
</dbReference>
<sequence>MAALDVVKAGCRWQIGTGHFVNIWKDPWLPRTPSFRVITPNPHDDRAVFVNDLILHDSREWDMRALNAFFWPIDGDLICQIPLSLVIDFARSYLSAFSTLEPAPTANTSGPQSLWFPPPADSIKTNFDGSVRDGNRALGIEVVARDATGKCHAWMSSKLDRWGSAELAETLATREAVRLALRHHWR</sequence>
<gene>
    <name evidence="2" type="ORF">Slati_0505800</name>
</gene>
<dbReference type="AlphaFoldDB" id="A0AAW2Y0M2"/>
<dbReference type="GO" id="GO:0004523">
    <property type="term" value="F:RNA-DNA hybrid ribonuclease activity"/>
    <property type="evidence" value="ECO:0007669"/>
    <property type="project" value="InterPro"/>
</dbReference>
<organism evidence="2">
    <name type="scientific">Sesamum latifolium</name>
    <dbReference type="NCBI Taxonomy" id="2727402"/>
    <lineage>
        <taxon>Eukaryota</taxon>
        <taxon>Viridiplantae</taxon>
        <taxon>Streptophyta</taxon>
        <taxon>Embryophyta</taxon>
        <taxon>Tracheophyta</taxon>
        <taxon>Spermatophyta</taxon>
        <taxon>Magnoliopsida</taxon>
        <taxon>eudicotyledons</taxon>
        <taxon>Gunneridae</taxon>
        <taxon>Pentapetalae</taxon>
        <taxon>asterids</taxon>
        <taxon>lamiids</taxon>
        <taxon>Lamiales</taxon>
        <taxon>Pedaliaceae</taxon>
        <taxon>Sesamum</taxon>
    </lineage>
</organism>
<reference evidence="2" key="2">
    <citation type="journal article" date="2024" name="Plant">
        <title>Genomic evolution and insights into agronomic trait innovations of Sesamum species.</title>
        <authorList>
            <person name="Miao H."/>
            <person name="Wang L."/>
            <person name="Qu L."/>
            <person name="Liu H."/>
            <person name="Sun Y."/>
            <person name="Le M."/>
            <person name="Wang Q."/>
            <person name="Wei S."/>
            <person name="Zheng Y."/>
            <person name="Lin W."/>
            <person name="Duan Y."/>
            <person name="Cao H."/>
            <person name="Xiong S."/>
            <person name="Wang X."/>
            <person name="Wei L."/>
            <person name="Li C."/>
            <person name="Ma Q."/>
            <person name="Ju M."/>
            <person name="Zhao R."/>
            <person name="Li G."/>
            <person name="Mu C."/>
            <person name="Tian Q."/>
            <person name="Mei H."/>
            <person name="Zhang T."/>
            <person name="Gao T."/>
            <person name="Zhang H."/>
        </authorList>
    </citation>
    <scope>NUCLEOTIDE SEQUENCE</scope>
    <source>
        <strain evidence="2">KEN1</strain>
    </source>
</reference>
<dbReference type="InterPro" id="IPR052929">
    <property type="entry name" value="RNase_H-like_EbsB-rel"/>
</dbReference>
<name>A0AAW2Y0M2_9LAMI</name>
<dbReference type="GO" id="GO:0003676">
    <property type="term" value="F:nucleic acid binding"/>
    <property type="evidence" value="ECO:0007669"/>
    <property type="project" value="InterPro"/>
</dbReference>
<dbReference type="PANTHER" id="PTHR47074">
    <property type="entry name" value="BNAC02G40300D PROTEIN"/>
    <property type="match status" value="1"/>
</dbReference>
<evidence type="ECO:0000313" key="2">
    <source>
        <dbReference type="EMBL" id="KAL0458786.1"/>
    </source>
</evidence>
<accession>A0AAW2Y0M2</accession>
<feature type="domain" description="RNase H type-1" evidence="1">
    <location>
        <begin position="126"/>
        <end position="186"/>
    </location>
</feature>
<dbReference type="EMBL" id="JACGWN010000002">
    <property type="protein sequence ID" value="KAL0458786.1"/>
    <property type="molecule type" value="Genomic_DNA"/>
</dbReference>
<proteinExistence type="predicted"/>
<dbReference type="Pfam" id="PF13456">
    <property type="entry name" value="RVT_3"/>
    <property type="match status" value="1"/>
</dbReference>
<evidence type="ECO:0000259" key="1">
    <source>
        <dbReference type="Pfam" id="PF13456"/>
    </source>
</evidence>
<reference evidence="2" key="1">
    <citation type="submission" date="2020-06" db="EMBL/GenBank/DDBJ databases">
        <authorList>
            <person name="Li T."/>
            <person name="Hu X."/>
            <person name="Zhang T."/>
            <person name="Song X."/>
            <person name="Zhang H."/>
            <person name="Dai N."/>
            <person name="Sheng W."/>
            <person name="Hou X."/>
            <person name="Wei L."/>
        </authorList>
    </citation>
    <scope>NUCLEOTIDE SEQUENCE</scope>
    <source>
        <strain evidence="2">KEN1</strain>
        <tissue evidence="2">Leaf</tissue>
    </source>
</reference>
<comment type="caution">
    <text evidence="2">The sequence shown here is derived from an EMBL/GenBank/DDBJ whole genome shotgun (WGS) entry which is preliminary data.</text>
</comment>
<dbReference type="InterPro" id="IPR002156">
    <property type="entry name" value="RNaseH_domain"/>
</dbReference>
<protein>
    <recommendedName>
        <fullName evidence="1">RNase H type-1 domain-containing protein</fullName>
    </recommendedName>
</protein>